<keyword evidence="5" id="KW-1185">Reference proteome</keyword>
<dbReference type="Proteomes" id="UP000813444">
    <property type="component" value="Unassembled WGS sequence"/>
</dbReference>
<organism evidence="4 5">
    <name type="scientific">Stachybotrys elegans</name>
    <dbReference type="NCBI Taxonomy" id="80388"/>
    <lineage>
        <taxon>Eukaryota</taxon>
        <taxon>Fungi</taxon>
        <taxon>Dikarya</taxon>
        <taxon>Ascomycota</taxon>
        <taxon>Pezizomycotina</taxon>
        <taxon>Sordariomycetes</taxon>
        <taxon>Hypocreomycetidae</taxon>
        <taxon>Hypocreales</taxon>
        <taxon>Stachybotryaceae</taxon>
        <taxon>Stachybotrys</taxon>
    </lineage>
</organism>
<dbReference type="AlphaFoldDB" id="A0A8K0SJ43"/>
<dbReference type="InterPro" id="IPR053137">
    <property type="entry name" value="NLR-like"/>
</dbReference>
<keyword evidence="2" id="KW-0732">Signal</keyword>
<evidence type="ECO:0000256" key="1">
    <source>
        <dbReference type="SAM" id="MobiDB-lite"/>
    </source>
</evidence>
<dbReference type="GO" id="GO:0003824">
    <property type="term" value="F:catalytic activity"/>
    <property type="evidence" value="ECO:0007669"/>
    <property type="project" value="InterPro"/>
</dbReference>
<evidence type="ECO:0000256" key="2">
    <source>
        <dbReference type="SAM" id="SignalP"/>
    </source>
</evidence>
<evidence type="ECO:0000259" key="3">
    <source>
        <dbReference type="Pfam" id="PF01048"/>
    </source>
</evidence>
<reference evidence="4" key="1">
    <citation type="journal article" date="2021" name="Nat. Commun.">
        <title>Genetic determinants of endophytism in the Arabidopsis root mycobiome.</title>
        <authorList>
            <person name="Mesny F."/>
            <person name="Miyauchi S."/>
            <person name="Thiergart T."/>
            <person name="Pickel B."/>
            <person name="Atanasova L."/>
            <person name="Karlsson M."/>
            <person name="Huettel B."/>
            <person name="Barry K.W."/>
            <person name="Haridas S."/>
            <person name="Chen C."/>
            <person name="Bauer D."/>
            <person name="Andreopoulos W."/>
            <person name="Pangilinan J."/>
            <person name="LaButti K."/>
            <person name="Riley R."/>
            <person name="Lipzen A."/>
            <person name="Clum A."/>
            <person name="Drula E."/>
            <person name="Henrissat B."/>
            <person name="Kohler A."/>
            <person name="Grigoriev I.V."/>
            <person name="Martin F.M."/>
            <person name="Hacquard S."/>
        </authorList>
    </citation>
    <scope>NUCLEOTIDE SEQUENCE</scope>
    <source>
        <strain evidence="4">MPI-CAGE-CH-0235</strain>
    </source>
</reference>
<accession>A0A8K0SJ43</accession>
<feature type="chain" id="PRO_5035424285" evidence="2">
    <location>
        <begin position="28"/>
        <end position="362"/>
    </location>
</feature>
<comment type="caution">
    <text evidence="4">The sequence shown here is derived from an EMBL/GenBank/DDBJ whole genome shotgun (WGS) entry which is preliminary data.</text>
</comment>
<gene>
    <name evidence="4" type="ORF">B0I35DRAFT_453168</name>
</gene>
<feature type="region of interest" description="Disordered" evidence="1">
    <location>
        <begin position="343"/>
        <end position="362"/>
    </location>
</feature>
<dbReference type="EMBL" id="JAGPNK010000012">
    <property type="protein sequence ID" value="KAH7310873.1"/>
    <property type="molecule type" value="Genomic_DNA"/>
</dbReference>
<dbReference type="OrthoDB" id="20872at2759"/>
<name>A0A8K0SJ43_9HYPO</name>
<dbReference type="InterPro" id="IPR000845">
    <property type="entry name" value="Nucleoside_phosphorylase_d"/>
</dbReference>
<evidence type="ECO:0000313" key="4">
    <source>
        <dbReference type="EMBL" id="KAH7310873.1"/>
    </source>
</evidence>
<protein>
    <submittedName>
        <fullName evidence="4">Nucleoside phosphorylase domain-containing protein</fullName>
    </submittedName>
</protein>
<dbReference type="SUPFAM" id="SSF53167">
    <property type="entry name" value="Purine and uridine phosphorylases"/>
    <property type="match status" value="1"/>
</dbReference>
<evidence type="ECO:0000313" key="5">
    <source>
        <dbReference type="Proteomes" id="UP000813444"/>
    </source>
</evidence>
<dbReference type="Pfam" id="PF01048">
    <property type="entry name" value="PNP_UDP_1"/>
    <property type="match status" value="1"/>
</dbReference>
<dbReference type="PANTHER" id="PTHR46082">
    <property type="entry name" value="ATP/GTP-BINDING PROTEIN-RELATED"/>
    <property type="match status" value="1"/>
</dbReference>
<dbReference type="InterPro" id="IPR035994">
    <property type="entry name" value="Nucleoside_phosphorylase_sf"/>
</dbReference>
<dbReference type="Gene3D" id="3.40.50.1580">
    <property type="entry name" value="Nucleoside phosphorylase domain"/>
    <property type="match status" value="1"/>
</dbReference>
<dbReference type="PANTHER" id="PTHR46082:SF6">
    <property type="entry name" value="AAA+ ATPASE DOMAIN-CONTAINING PROTEIN-RELATED"/>
    <property type="match status" value="1"/>
</dbReference>
<feature type="domain" description="Nucleoside phosphorylase" evidence="3">
    <location>
        <begin position="15"/>
        <end position="336"/>
    </location>
</feature>
<proteinExistence type="predicted"/>
<feature type="signal peptide" evidence="2">
    <location>
        <begin position="1"/>
        <end position="27"/>
    </location>
</feature>
<sequence>MASHQKPHNRSCFHIAIICALPLEYDAVSLLFDQFWDEDGDWYGRAPGDTNTYTTGRIGRNDVVLALLPGMGKAAAAGATSNIRFSYTGLKIAMLVGICGGIPAINGDEVLLGDVIISKAVVQYDFGRQFVGKFVAKDTIEESLGRPTKDIRGLVASFETELGRERLQLQAAKYLKAIQDAAVSKRRRSKYTCPDPSSDRLFAAAYRHMHRRPAICAICDESVERYCEIAAKASCAELDCDESQLISRDRLEEAREPAIFVGRIASGDTVMKSGEHRDRVAAEHDVIAFEMEGAGAWDEVPCLIVKGVCDYADSHKNKAWQTYAAATAAAVMRAILNRYPVDDGPGNAGDSQGPPASWNGCS</sequence>
<dbReference type="GO" id="GO:0009116">
    <property type="term" value="P:nucleoside metabolic process"/>
    <property type="evidence" value="ECO:0007669"/>
    <property type="project" value="InterPro"/>
</dbReference>